<protein>
    <submittedName>
        <fullName evidence="1">Uncharacterized protein</fullName>
    </submittedName>
</protein>
<accession>A0A392TGE9</accession>
<dbReference type="Proteomes" id="UP000265520">
    <property type="component" value="Unassembled WGS sequence"/>
</dbReference>
<proteinExistence type="predicted"/>
<evidence type="ECO:0000313" key="2">
    <source>
        <dbReference type="Proteomes" id="UP000265520"/>
    </source>
</evidence>
<reference evidence="1 2" key="1">
    <citation type="journal article" date="2018" name="Front. Plant Sci.">
        <title>Red Clover (Trifolium pratense) and Zigzag Clover (T. medium) - A Picture of Genomic Similarities and Differences.</title>
        <authorList>
            <person name="Dluhosova J."/>
            <person name="Istvanek J."/>
            <person name="Nedelnik J."/>
            <person name="Repkova J."/>
        </authorList>
    </citation>
    <scope>NUCLEOTIDE SEQUENCE [LARGE SCALE GENOMIC DNA]</scope>
    <source>
        <strain evidence="2">cv. 10/8</strain>
        <tissue evidence="1">Leaf</tissue>
    </source>
</reference>
<organism evidence="1 2">
    <name type="scientific">Trifolium medium</name>
    <dbReference type="NCBI Taxonomy" id="97028"/>
    <lineage>
        <taxon>Eukaryota</taxon>
        <taxon>Viridiplantae</taxon>
        <taxon>Streptophyta</taxon>
        <taxon>Embryophyta</taxon>
        <taxon>Tracheophyta</taxon>
        <taxon>Spermatophyta</taxon>
        <taxon>Magnoliopsida</taxon>
        <taxon>eudicotyledons</taxon>
        <taxon>Gunneridae</taxon>
        <taxon>Pentapetalae</taxon>
        <taxon>rosids</taxon>
        <taxon>fabids</taxon>
        <taxon>Fabales</taxon>
        <taxon>Fabaceae</taxon>
        <taxon>Papilionoideae</taxon>
        <taxon>50 kb inversion clade</taxon>
        <taxon>NPAAA clade</taxon>
        <taxon>Hologalegina</taxon>
        <taxon>IRL clade</taxon>
        <taxon>Trifolieae</taxon>
        <taxon>Trifolium</taxon>
    </lineage>
</organism>
<evidence type="ECO:0000313" key="1">
    <source>
        <dbReference type="EMBL" id="MCI60239.1"/>
    </source>
</evidence>
<dbReference type="EMBL" id="LXQA010578052">
    <property type="protein sequence ID" value="MCI60239.1"/>
    <property type="molecule type" value="Genomic_DNA"/>
</dbReference>
<feature type="non-terminal residue" evidence="1">
    <location>
        <position position="1"/>
    </location>
</feature>
<name>A0A392TGE9_9FABA</name>
<sequence length="27" mass="2872">KSTCYADVAEEGLSYRAVRAGVDLGQL</sequence>
<comment type="caution">
    <text evidence="1">The sequence shown here is derived from an EMBL/GenBank/DDBJ whole genome shotgun (WGS) entry which is preliminary data.</text>
</comment>
<keyword evidence="2" id="KW-1185">Reference proteome</keyword>
<dbReference type="AlphaFoldDB" id="A0A392TGE9"/>